<dbReference type="InterPro" id="IPR000014">
    <property type="entry name" value="PAS"/>
</dbReference>
<dbReference type="InterPro" id="IPR013656">
    <property type="entry name" value="PAS_4"/>
</dbReference>
<dbReference type="RefSeq" id="WP_155318625.1">
    <property type="nucleotide sequence ID" value="NZ_AP021874.1"/>
</dbReference>
<gene>
    <name evidence="15" type="ORF">DSCA_46260</name>
</gene>
<dbReference type="InterPro" id="IPR000700">
    <property type="entry name" value="PAS-assoc_C"/>
</dbReference>
<dbReference type="InterPro" id="IPR003661">
    <property type="entry name" value="HisK_dim/P_dom"/>
</dbReference>
<evidence type="ECO:0000259" key="11">
    <source>
        <dbReference type="PROSITE" id="PS50109"/>
    </source>
</evidence>
<dbReference type="Pfam" id="PF00072">
    <property type="entry name" value="Response_reg"/>
    <property type="match status" value="1"/>
</dbReference>
<evidence type="ECO:0000256" key="2">
    <source>
        <dbReference type="ARBA" id="ARBA00012438"/>
    </source>
</evidence>
<dbReference type="Gene3D" id="3.30.565.10">
    <property type="entry name" value="Histidine kinase-like ATPase, C-terminal domain"/>
    <property type="match status" value="1"/>
</dbReference>
<dbReference type="Gene3D" id="3.30.450.20">
    <property type="entry name" value="PAS domain"/>
    <property type="match status" value="2"/>
</dbReference>
<dbReference type="GO" id="GO:0006355">
    <property type="term" value="P:regulation of DNA-templated transcription"/>
    <property type="evidence" value="ECO:0007669"/>
    <property type="project" value="InterPro"/>
</dbReference>
<evidence type="ECO:0000256" key="3">
    <source>
        <dbReference type="ARBA" id="ARBA00022553"/>
    </source>
</evidence>
<sequence length="860" mass="96248">MHWMTHPYTVSLFAASLISLVLAGSAWKSRTTIDTRSFALLMLAVSAWAFMHIFELAASTLQGKIFWANLQFFCIVSAPPALLNFVIRYTRRDHLITPFRTALVASVPLLILLLVWTNGFHGWVFSGVEMVHRAPFTLLYRHFAPGFWLHTGYCYTMMMMATILLVRSLVAAPAGYKEQAISLLIGVATPWIGNVCYLFDIPPFSDFDMTPVVFTVSGIAFGWGIYRYRLLDIVPIAYDLMLDNMQDAVFVFDRNQRVLDLNPAAARLTGQNRKQALAMHADRLIPEWSGMVVQMGKDGGRQQVRLTRNDQDRYFDLVGTPLKHDDQLFGYLAVLRDITRYRHTQLALAESEKQFKSLNENAPIVICTLDARGRFTYVNPEWENLLGHSRKNTIGRHFSDFVPPHHIDLYERSFRRVSDEMEILSGEPVKLRHNDGSALFFSLSASPNPDGKRDMNNVICLLKDMTGERELQAQLFQSQKMEAIGTLAGGIAHDFNNLLMSIQANISLLRMEDNPNKTFVRRLDCIERHIQTGASLTRQLLGYARKGKYRPMPLDLNPLIREALATFGRTRKALTLHSEIREDLPRIQADRGQMDLVLLNLLINASDAMPDGGVLTVKTDVCTIPPTGMPSLSLAPGDYVHLRVTDTGMGMDKTTQARIFEPFFTTKAMGRGTGLGMASVYGVVKNHKGAITVSSTPGEGTALDLYFPAVRDACDAPARQPSLHTGKGRILFIDDEPDLLEAEAELMERIGYQVVCKRSGFGALKILTENTDLFDLVIMDMVMPAMGGRELYGYIRRITPEMRILLSTGFSDAPGTADLLSHDQTEMIRKPYTVEALSEKIIDMLEGDDAQAMVSCPGSP</sequence>
<dbReference type="NCBIfam" id="TIGR00229">
    <property type="entry name" value="sensory_box"/>
    <property type="match status" value="2"/>
</dbReference>
<accession>A0A5K7YNB2</accession>
<feature type="transmembrane region" description="Helical" evidence="10">
    <location>
        <begin position="147"/>
        <end position="169"/>
    </location>
</feature>
<dbReference type="Gene3D" id="3.40.50.2300">
    <property type="match status" value="1"/>
</dbReference>
<dbReference type="Gene3D" id="1.10.287.130">
    <property type="match status" value="1"/>
</dbReference>
<keyword evidence="5" id="KW-0547">Nucleotide-binding</keyword>
<protein>
    <recommendedName>
        <fullName evidence="2">histidine kinase</fullName>
        <ecNumber evidence="2">2.7.13.3</ecNumber>
    </recommendedName>
</protein>
<dbReference type="InterPro" id="IPR003594">
    <property type="entry name" value="HATPase_dom"/>
</dbReference>
<dbReference type="InterPro" id="IPR036097">
    <property type="entry name" value="HisK_dim/P_sf"/>
</dbReference>
<dbReference type="Pfam" id="PF00512">
    <property type="entry name" value="HisKA"/>
    <property type="match status" value="1"/>
</dbReference>
<dbReference type="CDD" id="cd00130">
    <property type="entry name" value="PAS"/>
    <property type="match status" value="2"/>
</dbReference>
<dbReference type="Pfam" id="PF16927">
    <property type="entry name" value="HisKA_7TM"/>
    <property type="match status" value="1"/>
</dbReference>
<organism evidence="15 16">
    <name type="scientific">Desulfosarcina alkanivorans</name>
    <dbReference type="NCBI Taxonomy" id="571177"/>
    <lineage>
        <taxon>Bacteria</taxon>
        <taxon>Pseudomonadati</taxon>
        <taxon>Thermodesulfobacteriota</taxon>
        <taxon>Desulfobacteria</taxon>
        <taxon>Desulfobacterales</taxon>
        <taxon>Desulfosarcinaceae</taxon>
        <taxon>Desulfosarcina</taxon>
    </lineage>
</organism>
<dbReference type="InterPro" id="IPR036890">
    <property type="entry name" value="HATPase_C_sf"/>
</dbReference>
<dbReference type="SMART" id="SM00387">
    <property type="entry name" value="HATPase_c"/>
    <property type="match status" value="1"/>
</dbReference>
<evidence type="ECO:0000313" key="16">
    <source>
        <dbReference type="Proteomes" id="UP000427906"/>
    </source>
</evidence>
<evidence type="ECO:0000256" key="7">
    <source>
        <dbReference type="ARBA" id="ARBA00022840"/>
    </source>
</evidence>
<evidence type="ECO:0000256" key="6">
    <source>
        <dbReference type="ARBA" id="ARBA00022777"/>
    </source>
</evidence>
<dbReference type="PRINTS" id="PR00344">
    <property type="entry name" value="BCTRLSENSOR"/>
</dbReference>
<dbReference type="OrthoDB" id="5439205at2"/>
<keyword evidence="16" id="KW-1185">Reference proteome</keyword>
<dbReference type="SMART" id="SM00388">
    <property type="entry name" value="HisKA"/>
    <property type="match status" value="1"/>
</dbReference>
<dbReference type="Pfam" id="PF08448">
    <property type="entry name" value="PAS_4"/>
    <property type="match status" value="1"/>
</dbReference>
<dbReference type="Pfam" id="PF00989">
    <property type="entry name" value="PAS"/>
    <property type="match status" value="1"/>
</dbReference>
<dbReference type="SUPFAM" id="SSF55785">
    <property type="entry name" value="PYP-like sensor domain (PAS domain)"/>
    <property type="match status" value="2"/>
</dbReference>
<dbReference type="PANTHER" id="PTHR43065:SF46">
    <property type="entry name" value="C4-DICARBOXYLATE TRANSPORT SENSOR PROTEIN DCTB"/>
    <property type="match status" value="1"/>
</dbReference>
<feature type="domain" description="PAS" evidence="13">
    <location>
        <begin position="351"/>
        <end position="421"/>
    </location>
</feature>
<keyword evidence="7" id="KW-0067">ATP-binding</keyword>
<keyword evidence="10" id="KW-0812">Transmembrane</keyword>
<evidence type="ECO:0000256" key="4">
    <source>
        <dbReference type="ARBA" id="ARBA00022679"/>
    </source>
</evidence>
<keyword evidence="3 9" id="KW-0597">Phosphoprotein</keyword>
<feature type="domain" description="PAS" evidence="13">
    <location>
        <begin position="241"/>
        <end position="287"/>
    </location>
</feature>
<feature type="transmembrane region" description="Helical" evidence="10">
    <location>
        <begin position="6"/>
        <end position="26"/>
    </location>
</feature>
<feature type="transmembrane region" description="Helical" evidence="10">
    <location>
        <begin position="181"/>
        <end position="201"/>
    </location>
</feature>
<dbReference type="Proteomes" id="UP000427906">
    <property type="component" value="Chromosome"/>
</dbReference>
<reference evidence="15 16" key="1">
    <citation type="submission" date="2019-11" db="EMBL/GenBank/DDBJ databases">
        <title>Comparative genomics of hydrocarbon-degrading Desulfosarcina strains.</title>
        <authorList>
            <person name="Watanabe M."/>
            <person name="Kojima H."/>
            <person name="Fukui M."/>
        </authorList>
    </citation>
    <scope>NUCLEOTIDE SEQUENCE [LARGE SCALE GENOMIC DNA]</scope>
    <source>
        <strain evidence="15 16">PL12</strain>
    </source>
</reference>
<comment type="catalytic activity">
    <reaction evidence="1">
        <text>ATP + protein L-histidine = ADP + protein N-phospho-L-histidine.</text>
        <dbReference type="EC" id="2.7.13.3"/>
    </reaction>
</comment>
<dbReference type="SMART" id="SM00091">
    <property type="entry name" value="PAS"/>
    <property type="match status" value="2"/>
</dbReference>
<dbReference type="PROSITE" id="PS50109">
    <property type="entry name" value="HIS_KIN"/>
    <property type="match status" value="1"/>
</dbReference>
<dbReference type="AlphaFoldDB" id="A0A5K7YNB2"/>
<keyword evidence="10" id="KW-0472">Membrane</keyword>
<evidence type="ECO:0000256" key="9">
    <source>
        <dbReference type="PROSITE-ProRule" id="PRU00169"/>
    </source>
</evidence>
<dbReference type="SUPFAM" id="SSF47384">
    <property type="entry name" value="Homodimeric domain of signal transducing histidine kinase"/>
    <property type="match status" value="1"/>
</dbReference>
<dbReference type="InterPro" id="IPR004358">
    <property type="entry name" value="Sig_transdc_His_kin-like_C"/>
</dbReference>
<proteinExistence type="predicted"/>
<name>A0A5K7YNB2_9BACT</name>
<feature type="domain" description="PAC" evidence="14">
    <location>
        <begin position="425"/>
        <end position="477"/>
    </location>
</feature>
<keyword evidence="8" id="KW-0902">Two-component regulatory system</keyword>
<dbReference type="EC" id="2.7.13.3" evidence="2"/>
<dbReference type="Pfam" id="PF02518">
    <property type="entry name" value="HATPase_c"/>
    <property type="match status" value="1"/>
</dbReference>
<dbReference type="InterPro" id="IPR013767">
    <property type="entry name" value="PAS_fold"/>
</dbReference>
<dbReference type="InterPro" id="IPR035965">
    <property type="entry name" value="PAS-like_dom_sf"/>
</dbReference>
<dbReference type="PROSITE" id="PS50110">
    <property type="entry name" value="RESPONSE_REGULATORY"/>
    <property type="match status" value="1"/>
</dbReference>
<dbReference type="PANTHER" id="PTHR43065">
    <property type="entry name" value="SENSOR HISTIDINE KINASE"/>
    <property type="match status" value="1"/>
</dbReference>
<dbReference type="InterPro" id="IPR011006">
    <property type="entry name" value="CheY-like_superfamily"/>
</dbReference>
<dbReference type="PROSITE" id="PS50112">
    <property type="entry name" value="PAS"/>
    <property type="match status" value="2"/>
</dbReference>
<dbReference type="SUPFAM" id="SSF52172">
    <property type="entry name" value="CheY-like"/>
    <property type="match status" value="1"/>
</dbReference>
<evidence type="ECO:0000259" key="13">
    <source>
        <dbReference type="PROSITE" id="PS50112"/>
    </source>
</evidence>
<evidence type="ECO:0000256" key="8">
    <source>
        <dbReference type="ARBA" id="ARBA00023012"/>
    </source>
</evidence>
<feature type="modified residue" description="4-aspartylphosphate" evidence="9">
    <location>
        <position position="780"/>
    </location>
</feature>
<evidence type="ECO:0000256" key="5">
    <source>
        <dbReference type="ARBA" id="ARBA00022741"/>
    </source>
</evidence>
<evidence type="ECO:0000256" key="1">
    <source>
        <dbReference type="ARBA" id="ARBA00000085"/>
    </source>
</evidence>
<evidence type="ECO:0000259" key="14">
    <source>
        <dbReference type="PROSITE" id="PS50113"/>
    </source>
</evidence>
<feature type="transmembrane region" description="Helical" evidence="10">
    <location>
        <begin position="65"/>
        <end position="87"/>
    </location>
</feature>
<feature type="domain" description="Response regulatory" evidence="12">
    <location>
        <begin position="729"/>
        <end position="845"/>
    </location>
</feature>
<dbReference type="SUPFAM" id="SSF55874">
    <property type="entry name" value="ATPase domain of HSP90 chaperone/DNA topoisomerase II/histidine kinase"/>
    <property type="match status" value="1"/>
</dbReference>
<feature type="domain" description="Histidine kinase" evidence="11">
    <location>
        <begin position="490"/>
        <end position="711"/>
    </location>
</feature>
<dbReference type="InterPro" id="IPR001789">
    <property type="entry name" value="Sig_transdc_resp-reg_receiver"/>
</dbReference>
<evidence type="ECO:0000313" key="15">
    <source>
        <dbReference type="EMBL" id="BBO70696.1"/>
    </source>
</evidence>
<dbReference type="InterPro" id="IPR005467">
    <property type="entry name" value="His_kinase_dom"/>
</dbReference>
<evidence type="ECO:0000256" key="10">
    <source>
        <dbReference type="SAM" id="Phobius"/>
    </source>
</evidence>
<dbReference type="GO" id="GO:0000155">
    <property type="term" value="F:phosphorelay sensor kinase activity"/>
    <property type="evidence" value="ECO:0007669"/>
    <property type="project" value="InterPro"/>
</dbReference>
<dbReference type="GO" id="GO:0005524">
    <property type="term" value="F:ATP binding"/>
    <property type="evidence" value="ECO:0007669"/>
    <property type="project" value="UniProtKB-KW"/>
</dbReference>
<dbReference type="InterPro" id="IPR031621">
    <property type="entry name" value="HisKA_7TM"/>
</dbReference>
<dbReference type="EMBL" id="AP021874">
    <property type="protein sequence ID" value="BBO70696.1"/>
    <property type="molecule type" value="Genomic_DNA"/>
</dbReference>
<dbReference type="KEGG" id="dalk:DSCA_46260"/>
<keyword evidence="4" id="KW-0808">Transferase</keyword>
<evidence type="ECO:0000259" key="12">
    <source>
        <dbReference type="PROSITE" id="PS50110"/>
    </source>
</evidence>
<dbReference type="SMART" id="SM00448">
    <property type="entry name" value="REC"/>
    <property type="match status" value="1"/>
</dbReference>
<keyword evidence="6" id="KW-0418">Kinase</keyword>
<feature type="transmembrane region" description="Helical" evidence="10">
    <location>
        <begin position="99"/>
        <end position="117"/>
    </location>
</feature>
<dbReference type="PROSITE" id="PS50113">
    <property type="entry name" value="PAC"/>
    <property type="match status" value="1"/>
</dbReference>
<feature type="transmembrane region" description="Helical" evidence="10">
    <location>
        <begin position="38"/>
        <end position="59"/>
    </location>
</feature>
<keyword evidence="10" id="KW-1133">Transmembrane helix</keyword>
<dbReference type="CDD" id="cd00082">
    <property type="entry name" value="HisKA"/>
    <property type="match status" value="1"/>
</dbReference>